<dbReference type="EMBL" id="OZ034821">
    <property type="protein sequence ID" value="CAL1405442.1"/>
    <property type="molecule type" value="Genomic_DNA"/>
</dbReference>
<evidence type="ECO:0000313" key="3">
    <source>
        <dbReference type="Proteomes" id="UP001497516"/>
    </source>
</evidence>
<name>A0AAV2G5K0_9ROSI</name>
<dbReference type="Proteomes" id="UP001497516">
    <property type="component" value="Chromosome 8"/>
</dbReference>
<accession>A0AAV2G5K0</accession>
<feature type="compositionally biased region" description="Basic residues" evidence="1">
    <location>
        <begin position="162"/>
        <end position="174"/>
    </location>
</feature>
<keyword evidence="3" id="KW-1185">Reference proteome</keyword>
<gene>
    <name evidence="2" type="ORF">LTRI10_LOCUS45228</name>
</gene>
<feature type="region of interest" description="Disordered" evidence="1">
    <location>
        <begin position="152"/>
        <end position="205"/>
    </location>
</feature>
<reference evidence="2 3" key="1">
    <citation type="submission" date="2024-04" db="EMBL/GenBank/DDBJ databases">
        <authorList>
            <person name="Fracassetti M."/>
        </authorList>
    </citation>
    <scope>NUCLEOTIDE SEQUENCE [LARGE SCALE GENOMIC DNA]</scope>
</reference>
<organism evidence="2 3">
    <name type="scientific">Linum trigynum</name>
    <dbReference type="NCBI Taxonomy" id="586398"/>
    <lineage>
        <taxon>Eukaryota</taxon>
        <taxon>Viridiplantae</taxon>
        <taxon>Streptophyta</taxon>
        <taxon>Embryophyta</taxon>
        <taxon>Tracheophyta</taxon>
        <taxon>Spermatophyta</taxon>
        <taxon>Magnoliopsida</taxon>
        <taxon>eudicotyledons</taxon>
        <taxon>Gunneridae</taxon>
        <taxon>Pentapetalae</taxon>
        <taxon>rosids</taxon>
        <taxon>fabids</taxon>
        <taxon>Malpighiales</taxon>
        <taxon>Linaceae</taxon>
        <taxon>Linum</taxon>
    </lineage>
</organism>
<proteinExistence type="predicted"/>
<sequence length="205" mass="22332">MGDNLFLGQRSITDTDIFPHTSPSLPQKLCSPRRLEADLEEVVAAVQFSLDLNVGAKPRGNTPPQLNKGNGLICLGSEEETGFAGQTHNYGSPHYMMEEQQPLSIVQEAQLNYERELGRAEKKRKQEWLLNLAGGPSGECLHSNLSKSFLFSPGSKGNGARDKRKKIGAKKRTRAGVPTETQEAGDKNYSSSEAAVVSLNPPNPE</sequence>
<evidence type="ECO:0000256" key="1">
    <source>
        <dbReference type="SAM" id="MobiDB-lite"/>
    </source>
</evidence>
<dbReference type="AlphaFoldDB" id="A0AAV2G5K0"/>
<evidence type="ECO:0000313" key="2">
    <source>
        <dbReference type="EMBL" id="CAL1405442.1"/>
    </source>
</evidence>
<protein>
    <submittedName>
        <fullName evidence="2">Uncharacterized protein</fullName>
    </submittedName>
</protein>